<keyword evidence="1" id="KW-0732">Signal</keyword>
<reference evidence="2" key="1">
    <citation type="submission" date="2021-04" db="EMBL/GenBank/DDBJ databases">
        <authorList>
            <person name="Tunstrom K."/>
        </authorList>
    </citation>
    <scope>NUCLEOTIDE SEQUENCE</scope>
</reference>
<evidence type="ECO:0000256" key="1">
    <source>
        <dbReference type="SAM" id="SignalP"/>
    </source>
</evidence>
<feature type="signal peptide" evidence="1">
    <location>
        <begin position="1"/>
        <end position="16"/>
    </location>
</feature>
<dbReference type="AlphaFoldDB" id="A0A8S3XQD1"/>
<gene>
    <name evidence="2" type="ORF">PAPOLLO_LOCUS19801</name>
</gene>
<sequence length="102" mass="12034">MLQWVIQFLWLSVVLSYKNHLITNCLWHNNTCVDECPEWMVMKKSDCKQAYWIAQQTCERPEPALIDVSCGFARCDCPEPMVLDTYSGYCYDIDNCPTRHFE</sequence>
<dbReference type="Proteomes" id="UP000691718">
    <property type="component" value="Unassembled WGS sequence"/>
</dbReference>
<feature type="chain" id="PRO_5035722154" evidence="1">
    <location>
        <begin position="17"/>
        <end position="102"/>
    </location>
</feature>
<name>A0A8S3XQD1_PARAO</name>
<protein>
    <submittedName>
        <fullName evidence="2">(apollo) hypothetical protein</fullName>
    </submittedName>
</protein>
<proteinExistence type="predicted"/>
<organism evidence="2 3">
    <name type="scientific">Parnassius apollo</name>
    <name type="common">Apollo butterfly</name>
    <name type="synonym">Papilio apollo</name>
    <dbReference type="NCBI Taxonomy" id="110799"/>
    <lineage>
        <taxon>Eukaryota</taxon>
        <taxon>Metazoa</taxon>
        <taxon>Ecdysozoa</taxon>
        <taxon>Arthropoda</taxon>
        <taxon>Hexapoda</taxon>
        <taxon>Insecta</taxon>
        <taxon>Pterygota</taxon>
        <taxon>Neoptera</taxon>
        <taxon>Endopterygota</taxon>
        <taxon>Lepidoptera</taxon>
        <taxon>Glossata</taxon>
        <taxon>Ditrysia</taxon>
        <taxon>Papilionoidea</taxon>
        <taxon>Papilionidae</taxon>
        <taxon>Parnassiinae</taxon>
        <taxon>Parnassini</taxon>
        <taxon>Parnassius</taxon>
        <taxon>Parnassius</taxon>
    </lineage>
</organism>
<dbReference type="OrthoDB" id="7421901at2759"/>
<evidence type="ECO:0000313" key="3">
    <source>
        <dbReference type="Proteomes" id="UP000691718"/>
    </source>
</evidence>
<accession>A0A8S3XQD1</accession>
<keyword evidence="3" id="KW-1185">Reference proteome</keyword>
<evidence type="ECO:0000313" key="2">
    <source>
        <dbReference type="EMBL" id="CAG5031819.1"/>
    </source>
</evidence>
<comment type="caution">
    <text evidence="2">The sequence shown here is derived from an EMBL/GenBank/DDBJ whole genome shotgun (WGS) entry which is preliminary data.</text>
</comment>
<dbReference type="EMBL" id="CAJQZP010001218">
    <property type="protein sequence ID" value="CAG5031819.1"/>
    <property type="molecule type" value="Genomic_DNA"/>
</dbReference>